<evidence type="ECO:0000256" key="1">
    <source>
        <dbReference type="ARBA" id="ARBA00006768"/>
    </source>
</evidence>
<dbReference type="Proteomes" id="UP000198693">
    <property type="component" value="Unassembled WGS sequence"/>
</dbReference>
<feature type="binding site" evidence="5">
    <location>
        <begin position="354"/>
        <end position="355"/>
    </location>
    <ligand>
        <name>substrate</name>
    </ligand>
</feature>
<dbReference type="InterPro" id="IPR037018">
    <property type="entry name" value="GH65_N"/>
</dbReference>
<feature type="binding site" evidence="5">
    <location>
        <begin position="614"/>
        <end position="615"/>
    </location>
    <ligand>
        <name>substrate</name>
    </ligand>
</feature>
<sequence>MNDWTLDYHAFDSAQEGLREALCTLGNGYFATRGAAGESEAGEIHYPGTYLAGGYNRLSTEIAGRVIENEDLVNLPNWLCLTFRPEGGDWFNPMAGELLDYQQSLDLKAGVLRRRLLFRDHQGRETTLTTQRLVHMGQPHLGAIEWYIRPENWSGRISVRSALDGRVINAGVERYRQLASTHLVPLSTDTPCDDTIRLQVETCQSRLRIAQAARTRLRVNGQAVEGAHQILQESGYIAHEMTFELTAGDEAVVEKVVAMHTSRDRAIAEPGLAACQSVVRAGTFTELLESHRRVWSHLWQRCDVTLDGGESAQMILRLHIFHLLQTVSPHSVDLDVGVPARGLHGEAYRGHIFWDELFIFPFLNYRIPEITRALLCYRYRRLDEARHLAREAGYQGAMYPWQSGSDGREESQQVHLNPKSGRWIPDHSALQRHVSAAVAFNVWRYVEVTDDRAFLAYYGAEMLFEIARFWASAASWNAQRKRYDICGVMGPDEFHDHYPDAQTPGLDNNTYTNVMAAWVLARAAKVYDMIGEQRRQELSETLSLTEQEISDWTTIGRALFVPFHEDGILSQFEGYEHLQEFDWAGYRERYGDIHRLDRLLEAEGDSVNRYKASKQADVLMLFYLFSAEELGDIFAQLDYPFSRELILSTIDYYQQRTSHGSTLSRVVTSWVLARSDRRQAWDLFQQVLLSDIEDRQGGTTPEGIHLGAMAGSVDLIQRGHTGLEVRDGVLRLNPCLPEALSGLHMRLRFRGHWLELDLDGGRLTLTAPEGWAGLERILVRDQVYWVGESQRIALYFSPDEGCWQPDRG</sequence>
<keyword evidence="9" id="KW-0378">Hydrolase</keyword>
<feature type="domain" description="Glycoside hydrolase family 65 C-terminal" evidence="7">
    <location>
        <begin position="723"/>
        <end position="783"/>
    </location>
</feature>
<dbReference type="InterPro" id="IPR011013">
    <property type="entry name" value="Gal_mutarotase_sf_dom"/>
</dbReference>
<dbReference type="OrthoDB" id="9816160at2"/>
<dbReference type="SUPFAM" id="SSF48208">
    <property type="entry name" value="Six-hairpin glycosidases"/>
    <property type="match status" value="1"/>
</dbReference>
<dbReference type="InterPro" id="IPR005195">
    <property type="entry name" value="Glyco_hydro_65_M"/>
</dbReference>
<dbReference type="Gene3D" id="2.70.98.40">
    <property type="entry name" value="Glycoside hydrolase, family 65, N-terminal domain"/>
    <property type="match status" value="1"/>
</dbReference>
<name>A0A1I7KKC3_9GAMM</name>
<feature type="active site" description="Proton donor" evidence="4">
    <location>
        <position position="493"/>
    </location>
</feature>
<dbReference type="GO" id="GO:0016757">
    <property type="term" value="F:glycosyltransferase activity"/>
    <property type="evidence" value="ECO:0007669"/>
    <property type="project" value="UniProtKB-KW"/>
</dbReference>
<dbReference type="FunFam" id="1.50.10.10:FF:000053">
    <property type="entry name" value="Putative glycosyl hydrolase"/>
    <property type="match status" value="1"/>
</dbReference>
<evidence type="ECO:0000259" key="8">
    <source>
        <dbReference type="Pfam" id="PF03636"/>
    </source>
</evidence>
<evidence type="ECO:0000256" key="3">
    <source>
        <dbReference type="ARBA" id="ARBA00022679"/>
    </source>
</evidence>
<dbReference type="InterPro" id="IPR008928">
    <property type="entry name" value="6-hairpin_glycosidase_sf"/>
</dbReference>
<evidence type="ECO:0000313" key="9">
    <source>
        <dbReference type="EMBL" id="SFU97897.1"/>
    </source>
</evidence>
<evidence type="ECO:0000313" key="10">
    <source>
        <dbReference type="Proteomes" id="UP000198693"/>
    </source>
</evidence>
<evidence type="ECO:0000259" key="7">
    <source>
        <dbReference type="Pfam" id="PF03633"/>
    </source>
</evidence>
<keyword evidence="10" id="KW-1185">Reference proteome</keyword>
<dbReference type="Pfam" id="PF03632">
    <property type="entry name" value="Glyco_hydro_65m"/>
    <property type="match status" value="1"/>
</dbReference>
<feature type="domain" description="Glycoside hydrolase family 65 central catalytic" evidence="6">
    <location>
        <begin position="317"/>
        <end position="713"/>
    </location>
</feature>
<keyword evidence="3" id="KW-0808">Transferase</keyword>
<dbReference type="STRING" id="463301.SAMN04487955_1233"/>
<dbReference type="GO" id="GO:0005975">
    <property type="term" value="P:carbohydrate metabolic process"/>
    <property type="evidence" value="ECO:0007669"/>
    <property type="project" value="InterPro"/>
</dbReference>
<dbReference type="Gene3D" id="2.60.420.10">
    <property type="entry name" value="Maltose phosphorylase, domain 3"/>
    <property type="match status" value="1"/>
</dbReference>
<proteinExistence type="inferred from homology"/>
<dbReference type="SUPFAM" id="SSF74650">
    <property type="entry name" value="Galactose mutarotase-like"/>
    <property type="match status" value="1"/>
</dbReference>
<protein>
    <submittedName>
        <fullName evidence="9">Trehalose and maltose hydrolase (Possible phosphorylase)</fullName>
    </submittedName>
</protein>
<dbReference type="Pfam" id="PF03633">
    <property type="entry name" value="Glyco_hydro_65C"/>
    <property type="match status" value="1"/>
</dbReference>
<dbReference type="GO" id="GO:0030246">
    <property type="term" value="F:carbohydrate binding"/>
    <property type="evidence" value="ECO:0007669"/>
    <property type="project" value="InterPro"/>
</dbReference>
<keyword evidence="2" id="KW-0328">Glycosyltransferase</keyword>
<dbReference type="EMBL" id="FPBP01000023">
    <property type="protein sequence ID" value="SFU97897.1"/>
    <property type="molecule type" value="Genomic_DNA"/>
</dbReference>
<reference evidence="10" key="1">
    <citation type="submission" date="2016-10" db="EMBL/GenBank/DDBJ databases">
        <authorList>
            <person name="Varghese N."/>
            <person name="Submissions S."/>
        </authorList>
    </citation>
    <scope>NUCLEOTIDE SEQUENCE [LARGE SCALE GENOMIC DNA]</scope>
    <source>
        <strain evidence="10">CGMCC 1.6981</strain>
    </source>
</reference>
<dbReference type="GO" id="GO:0004553">
    <property type="term" value="F:hydrolase activity, hydrolyzing O-glycosyl compounds"/>
    <property type="evidence" value="ECO:0007669"/>
    <property type="project" value="TreeGrafter"/>
</dbReference>
<dbReference type="PIRSF" id="PIRSF036289">
    <property type="entry name" value="Glycosyl_hydrolase_malt_phosph"/>
    <property type="match status" value="1"/>
</dbReference>
<evidence type="ECO:0000256" key="2">
    <source>
        <dbReference type="ARBA" id="ARBA00022676"/>
    </source>
</evidence>
<dbReference type="Pfam" id="PF03636">
    <property type="entry name" value="Glyco_hydro_65N"/>
    <property type="match status" value="1"/>
</dbReference>
<evidence type="ECO:0000256" key="5">
    <source>
        <dbReference type="PIRSR" id="PIRSR036289-51"/>
    </source>
</evidence>
<comment type="similarity">
    <text evidence="1">Belongs to the glycosyl hydrolase 65 family.</text>
</comment>
<evidence type="ECO:0000256" key="4">
    <source>
        <dbReference type="PIRSR" id="PIRSR036289-50"/>
    </source>
</evidence>
<dbReference type="PANTHER" id="PTHR11051:SF8">
    <property type="entry name" value="PROTEIN-GLUCOSYLGALACTOSYLHYDROXYLYSINE GLUCOSIDASE"/>
    <property type="match status" value="1"/>
</dbReference>
<dbReference type="AlphaFoldDB" id="A0A1I7KKC3"/>
<feature type="domain" description="Glycoside hydrolase family 65 N-terminal" evidence="8">
    <location>
        <begin position="8"/>
        <end position="263"/>
    </location>
</feature>
<dbReference type="Gene3D" id="1.50.10.10">
    <property type="match status" value="1"/>
</dbReference>
<evidence type="ECO:0000259" key="6">
    <source>
        <dbReference type="Pfam" id="PF03632"/>
    </source>
</evidence>
<dbReference type="InterPro" id="IPR012341">
    <property type="entry name" value="6hp_glycosidase-like_sf"/>
</dbReference>
<dbReference type="InterPro" id="IPR005196">
    <property type="entry name" value="Glyco_hydro_65_N"/>
</dbReference>
<dbReference type="RefSeq" id="WP_089797702.1">
    <property type="nucleotide sequence ID" value="NZ_FPBP01000023.1"/>
</dbReference>
<dbReference type="InterPro" id="IPR005194">
    <property type="entry name" value="Glyco_hydro_65_C"/>
</dbReference>
<organism evidence="9 10">
    <name type="scientific">Halomonas korlensis</name>
    <dbReference type="NCBI Taxonomy" id="463301"/>
    <lineage>
        <taxon>Bacteria</taxon>
        <taxon>Pseudomonadati</taxon>
        <taxon>Pseudomonadota</taxon>
        <taxon>Gammaproteobacteria</taxon>
        <taxon>Oceanospirillales</taxon>
        <taxon>Halomonadaceae</taxon>
        <taxon>Halomonas</taxon>
    </lineage>
</organism>
<dbReference type="PANTHER" id="PTHR11051">
    <property type="entry name" value="GLYCOSYL HYDROLASE-RELATED"/>
    <property type="match status" value="1"/>
</dbReference>
<gene>
    <name evidence="9" type="ORF">SAMN04487955_1233</name>
</gene>
<accession>A0A1I7KKC3</accession>
<dbReference type="InterPro" id="IPR017045">
    <property type="entry name" value="Malt_Pase/Glycosyl_Hdrlase"/>
</dbReference>